<dbReference type="EMBL" id="WKEW01000016">
    <property type="protein sequence ID" value="MCF5056816.1"/>
    <property type="molecule type" value="Genomic_DNA"/>
</dbReference>
<keyword evidence="2" id="KW-1185">Reference proteome</keyword>
<organism evidence="1 2">
    <name type="scientific">Pseudomonas proteolytica</name>
    <dbReference type="NCBI Taxonomy" id="219574"/>
    <lineage>
        <taxon>Bacteria</taxon>
        <taxon>Pseudomonadati</taxon>
        <taxon>Pseudomonadota</taxon>
        <taxon>Gammaproteobacteria</taxon>
        <taxon>Pseudomonadales</taxon>
        <taxon>Pseudomonadaceae</taxon>
        <taxon>Pseudomonas</taxon>
    </lineage>
</organism>
<comment type="caution">
    <text evidence="1">The sequence shown here is derived from an EMBL/GenBank/DDBJ whole genome shotgun (WGS) entry which is preliminary data.</text>
</comment>
<accession>A0AAW5A814</accession>
<reference evidence="1 2" key="1">
    <citation type="submission" date="2019-11" db="EMBL/GenBank/DDBJ databases">
        <title>Epiphytic Pseudomonas syringae from cherry orchards.</title>
        <authorList>
            <person name="Hulin M.T."/>
        </authorList>
    </citation>
    <scope>NUCLEOTIDE SEQUENCE [LARGE SCALE GENOMIC DNA]</scope>
    <source>
        <strain evidence="1 2">PA-6-9F</strain>
    </source>
</reference>
<protein>
    <submittedName>
        <fullName evidence="1">Uncharacterized protein</fullName>
    </submittedName>
</protein>
<evidence type="ECO:0000313" key="2">
    <source>
        <dbReference type="Proteomes" id="UP000814172"/>
    </source>
</evidence>
<sequence length="1184" mass="129815">MQDTLTHWVTTGKLKRKPIPDNASIKPYVDLYRDAVNEPAVQDWLASKGFKWSTVRIDRDGVEGIVIRDGVETKQRFTTSDGSGWWEVSGKVRAAVRYLSPSDLGILLPDPKTGDFNHVDVILDFYGVKTPNESGGAAQLGRQLTEDGWPGISEQKRTDWREQFDQLVQQSRDQDVRTRLAPQLQALVDAKAEDADLDLTAQTVDIDPQSSLAQKSHQPRASFAQFLASPAFRTFVDKIGFGQGDHVYRIRDGQLELRDRANHWTNLQAFLDDEISKTLVAGSAEEKARILELNANFNQLVGMSKETGDALYSIPQYDLRQVLEYCGLGSPGSVAQARVALGWLNNQLPAAPLAADYASLTPYSWGPGALSPNDLTVLRTQAAGPGSVTELLRDFADGADLPADPDLRLRAFFDSPQAIAKAQQLAGVLNMAEVAGGAPLSRASRHQLLAAAVKASVAVDVPGAPGVVAGYEIYHPSNLGRTINQVREEIETHLIDHKAVSASAAPLVAHLLLAQAAPEFLIKPTPSVSTLAPQALMLQPGQVTIGSTAWLNLRLGTAMAEKLGGAGSSRALTITQALDLSRLDATGPAQAELIKSLGAQPLLDWAVMAGIFSKSSDGRYSPGDYLAATQAFTDRENRTREAFNTLTSEPPTQTSLLVQQLAKLFPELTEDEIRNFKLELDTDMPFDPRQHGHLQTRQPYLTEVILTQQAEKDPLVAFGDWVSRLFGDEKKYKFIHPKISQETFNERIKNLPPIAPLVAPAVDQYIADTRSAQSTVIRLMIANAPLEVRRAFEVGKLEFFTLREETGQPVEDDQGEHSKVQEKKGRHGLLMRYETGATTPRFGYYEVFPGSMKMIRRDDLSYSLGLNGVTQKGSVPYGPFAFVQRDFRHAKLEKFDFQAYSQGTEPRPGVDSRVIIEKAREPLPGQVLSQWPGPAPVYVPNSWASTRTRDITRAVLDNTFEDKRELLLEYANQPTRLQKRRSYPFDSGKILTQENLRAVLSLIPFVGAVADIADGNIKDGLKGLLIDFASFAATGGLAAARSFFKGIKAVVPYSGRAFGQGLMKESGLLVRSMFNPLDGSVDVLRSTLKITERSKRVLSGELMGIGSGIYLPTTAFEKCRWGLGAYEALRGKPPADPQRVGQLGVSQQCAVYAVNINSKWYAINPATLKPTGAPLEDFTPESQT</sequence>
<dbReference type="Proteomes" id="UP000814172">
    <property type="component" value="Unassembled WGS sequence"/>
</dbReference>
<evidence type="ECO:0000313" key="1">
    <source>
        <dbReference type="EMBL" id="MCF5056816.1"/>
    </source>
</evidence>
<proteinExistence type="predicted"/>
<name>A0AAW5A814_9PSED</name>
<dbReference type="AlphaFoldDB" id="A0AAW5A814"/>
<gene>
    <name evidence="1" type="ORF">GIW75_07580</name>
</gene>